<name>A0ABN7UL48_GIGMA</name>
<reference evidence="2 3" key="1">
    <citation type="submission" date="2021-06" db="EMBL/GenBank/DDBJ databases">
        <authorList>
            <person name="Kallberg Y."/>
            <person name="Tangrot J."/>
            <person name="Rosling A."/>
        </authorList>
    </citation>
    <scope>NUCLEOTIDE SEQUENCE [LARGE SCALE GENOMIC DNA]</scope>
    <source>
        <strain evidence="2 3">120-4 pot B 10/14</strain>
    </source>
</reference>
<dbReference type="Proteomes" id="UP000789901">
    <property type="component" value="Unassembled WGS sequence"/>
</dbReference>
<organism evidence="2 3">
    <name type="scientific">Gigaspora margarita</name>
    <dbReference type="NCBI Taxonomy" id="4874"/>
    <lineage>
        <taxon>Eukaryota</taxon>
        <taxon>Fungi</taxon>
        <taxon>Fungi incertae sedis</taxon>
        <taxon>Mucoromycota</taxon>
        <taxon>Glomeromycotina</taxon>
        <taxon>Glomeromycetes</taxon>
        <taxon>Diversisporales</taxon>
        <taxon>Gigasporaceae</taxon>
        <taxon>Gigaspora</taxon>
    </lineage>
</organism>
<evidence type="ECO:0000313" key="2">
    <source>
        <dbReference type="EMBL" id="CAG8606408.1"/>
    </source>
</evidence>
<dbReference type="EMBL" id="CAJVQB010003382">
    <property type="protein sequence ID" value="CAG8606408.1"/>
    <property type="molecule type" value="Genomic_DNA"/>
</dbReference>
<proteinExistence type="predicted"/>
<feature type="region of interest" description="Disordered" evidence="1">
    <location>
        <begin position="119"/>
        <end position="142"/>
    </location>
</feature>
<evidence type="ECO:0000256" key="1">
    <source>
        <dbReference type="SAM" id="MobiDB-lite"/>
    </source>
</evidence>
<sequence>MRMEEESGHFDYGIEEQLDRKISTEQMVVDVETIKVNLSKTLMELDGYGIQNESEEGDSTLKRSETTCLRIEELPKLPSSHKKENHIANSTLIEIDPNKDSSEINMKINPNQKDEIAVPGKQPNIPKKRIRNTPNSKRSEMKEKKSFLYHNVVEISKLLEKSTSIRQKCPNRSNSPNRTIY</sequence>
<protein>
    <submittedName>
        <fullName evidence="2">36084_t:CDS:1</fullName>
    </submittedName>
</protein>
<keyword evidence="3" id="KW-1185">Reference proteome</keyword>
<comment type="caution">
    <text evidence="2">The sequence shown here is derived from an EMBL/GenBank/DDBJ whole genome shotgun (WGS) entry which is preliminary data.</text>
</comment>
<evidence type="ECO:0000313" key="3">
    <source>
        <dbReference type="Proteomes" id="UP000789901"/>
    </source>
</evidence>
<gene>
    <name evidence="2" type="ORF">GMARGA_LOCUS7138</name>
</gene>
<accession>A0ABN7UL48</accession>